<dbReference type="Proteomes" id="UP000554235">
    <property type="component" value="Unassembled WGS sequence"/>
</dbReference>
<gene>
    <name evidence="3" type="ORF">FALBO_198</name>
</gene>
<sequence>MPAAANNPGNQAWKPSADEQKETSVAWALAARKDAKDSLAEIQAQIKDLEKEKKSYLVRIEFRKKLVIPMRALPVTVVYSELQWSTEESPRTPGPSRSYWEARPGEAIGAEYDGHIFHRQLTLTQRPSEVFAASPLHNPAKNTFNPKQLRPPTASTNDRDTARRSPARPKSSVILGDSSKRRQAPDRQCQAPDRSDARTAPTIDGTTSIATTHRPWRSSSQKPLPDLPGPTPDIRQCSRCMQGKLLAHFVNLKNKDRLVGKCMACRVRQGAPLLDRILPQAVCQKPSVSYTPNVRFQSTRNANPQVQTAAHLSTLLPRPHPPPEPQLDPSLKRRIEPHSRETPAHNASGRRLLIVETHTELAKSPIQDRRSRNFFIPDPRSLEQLPQALW</sequence>
<protein>
    <submittedName>
        <fullName evidence="3">Uncharacterized protein</fullName>
    </submittedName>
</protein>
<evidence type="ECO:0000313" key="3">
    <source>
        <dbReference type="EMBL" id="KAF4472909.1"/>
    </source>
</evidence>
<keyword evidence="4" id="KW-1185">Reference proteome</keyword>
<reference evidence="3 4" key="1">
    <citation type="submission" date="2020-01" db="EMBL/GenBank/DDBJ databases">
        <title>Identification and distribution of gene clusters putatively required for synthesis of sphingolipid metabolism inhibitors in phylogenetically diverse species of the filamentous fungus Fusarium.</title>
        <authorList>
            <person name="Kim H.-S."/>
            <person name="Busman M."/>
            <person name="Brown D.W."/>
            <person name="Divon H."/>
            <person name="Uhlig S."/>
            <person name="Proctor R.H."/>
        </authorList>
    </citation>
    <scope>NUCLEOTIDE SEQUENCE [LARGE SCALE GENOMIC DNA]</scope>
    <source>
        <strain evidence="3 4">NRRL 20459</strain>
    </source>
</reference>
<feature type="compositionally biased region" description="Polar residues" evidence="2">
    <location>
        <begin position="204"/>
        <end position="222"/>
    </location>
</feature>
<accession>A0A8H4PJ48</accession>
<organism evidence="3 4">
    <name type="scientific">Fusarium albosuccineum</name>
    <dbReference type="NCBI Taxonomy" id="1237068"/>
    <lineage>
        <taxon>Eukaryota</taxon>
        <taxon>Fungi</taxon>
        <taxon>Dikarya</taxon>
        <taxon>Ascomycota</taxon>
        <taxon>Pezizomycotina</taxon>
        <taxon>Sordariomycetes</taxon>
        <taxon>Hypocreomycetidae</taxon>
        <taxon>Hypocreales</taxon>
        <taxon>Nectriaceae</taxon>
        <taxon>Fusarium</taxon>
        <taxon>Fusarium decemcellulare species complex</taxon>
    </lineage>
</organism>
<feature type="region of interest" description="Disordered" evidence="2">
    <location>
        <begin position="1"/>
        <end position="21"/>
    </location>
</feature>
<dbReference type="AlphaFoldDB" id="A0A8H4PJ48"/>
<feature type="coiled-coil region" evidence="1">
    <location>
        <begin position="32"/>
        <end position="59"/>
    </location>
</feature>
<evidence type="ECO:0000256" key="1">
    <source>
        <dbReference type="SAM" id="Coils"/>
    </source>
</evidence>
<comment type="caution">
    <text evidence="3">The sequence shown here is derived from an EMBL/GenBank/DDBJ whole genome shotgun (WGS) entry which is preliminary data.</text>
</comment>
<keyword evidence="1" id="KW-0175">Coiled coil</keyword>
<dbReference type="EMBL" id="JAADYS010000024">
    <property type="protein sequence ID" value="KAF4472909.1"/>
    <property type="molecule type" value="Genomic_DNA"/>
</dbReference>
<feature type="region of interest" description="Disordered" evidence="2">
    <location>
        <begin position="135"/>
        <end position="233"/>
    </location>
</feature>
<proteinExistence type="predicted"/>
<name>A0A8H4PJ48_9HYPO</name>
<evidence type="ECO:0000313" key="4">
    <source>
        <dbReference type="Proteomes" id="UP000554235"/>
    </source>
</evidence>
<evidence type="ECO:0000256" key="2">
    <source>
        <dbReference type="SAM" id="MobiDB-lite"/>
    </source>
</evidence>